<keyword evidence="3 6" id="KW-0812">Transmembrane</keyword>
<keyword evidence="5 6" id="KW-0472">Membrane</keyword>
<accession>A0A9D4ZW77</accession>
<protein>
    <recommendedName>
        <fullName evidence="6">Choline transporter-like protein</fullName>
    </recommendedName>
</protein>
<dbReference type="PANTHER" id="PTHR12385">
    <property type="entry name" value="CHOLINE TRANSPORTER-LIKE (SLC FAMILY 44)"/>
    <property type="match status" value="1"/>
</dbReference>
<dbReference type="Proteomes" id="UP001058974">
    <property type="component" value="Chromosome 7"/>
</dbReference>
<keyword evidence="9" id="KW-1185">Reference proteome</keyword>
<dbReference type="AlphaFoldDB" id="A0A9D4ZW77"/>
<feature type="transmembrane region" description="Helical" evidence="6">
    <location>
        <begin position="68"/>
        <end position="90"/>
    </location>
</feature>
<name>A0A9D4ZW77_PEA</name>
<dbReference type="Gramene" id="Psat07G0393200-T1">
    <property type="protein sequence ID" value="KAI5388027.1"/>
    <property type="gene ID" value="KIW84_073932"/>
</dbReference>
<feature type="transmembrane region" description="Helical" evidence="6">
    <location>
        <begin position="296"/>
        <end position="317"/>
    </location>
</feature>
<evidence type="ECO:0000313" key="9">
    <source>
        <dbReference type="Proteomes" id="UP001058974"/>
    </source>
</evidence>
<reference evidence="8 9" key="1">
    <citation type="journal article" date="2022" name="Nat. Genet.">
        <title>Improved pea reference genome and pan-genome highlight genomic features and evolutionary characteristics.</title>
        <authorList>
            <person name="Yang T."/>
            <person name="Liu R."/>
            <person name="Luo Y."/>
            <person name="Hu S."/>
            <person name="Wang D."/>
            <person name="Wang C."/>
            <person name="Pandey M.K."/>
            <person name="Ge S."/>
            <person name="Xu Q."/>
            <person name="Li N."/>
            <person name="Li G."/>
            <person name="Huang Y."/>
            <person name="Saxena R.K."/>
            <person name="Ji Y."/>
            <person name="Li M."/>
            <person name="Yan X."/>
            <person name="He Y."/>
            <person name="Liu Y."/>
            <person name="Wang X."/>
            <person name="Xiang C."/>
            <person name="Varshney R.K."/>
            <person name="Ding H."/>
            <person name="Gao S."/>
            <person name="Zong X."/>
        </authorList>
    </citation>
    <scope>NUCLEOTIDE SEQUENCE [LARGE SCALE GENOMIC DNA]</scope>
    <source>
        <strain evidence="8 9">cv. Zhongwan 6</strain>
    </source>
</reference>
<feature type="transmembrane region" description="Helical" evidence="6">
    <location>
        <begin position="136"/>
        <end position="158"/>
    </location>
</feature>
<dbReference type="PANTHER" id="PTHR12385:SF98">
    <property type="entry name" value="CHOLINE TRANSPORTER-LIKE PROTEIN"/>
    <property type="match status" value="1"/>
</dbReference>
<comment type="similarity">
    <text evidence="2 6">Belongs to the CTL (choline transporter-like) family.</text>
</comment>
<feature type="transmembrane region" description="Helical" evidence="6">
    <location>
        <begin position="200"/>
        <end position="222"/>
    </location>
</feature>
<evidence type="ECO:0000256" key="6">
    <source>
        <dbReference type="RuleBase" id="RU368066"/>
    </source>
</evidence>
<feature type="compositionally biased region" description="Low complexity" evidence="7">
    <location>
        <begin position="10"/>
        <end position="27"/>
    </location>
</feature>
<comment type="caution">
    <text evidence="8">The sequence shown here is derived from an EMBL/GenBank/DDBJ whole genome shotgun (WGS) entry which is preliminary data.</text>
</comment>
<dbReference type="EMBL" id="JAMSHJ010000007">
    <property type="protein sequence ID" value="KAI5388027.1"/>
    <property type="molecule type" value="Genomic_DNA"/>
</dbReference>
<evidence type="ECO:0000256" key="4">
    <source>
        <dbReference type="ARBA" id="ARBA00022989"/>
    </source>
</evidence>
<organism evidence="8 9">
    <name type="scientific">Pisum sativum</name>
    <name type="common">Garden pea</name>
    <name type="synonym">Lathyrus oleraceus</name>
    <dbReference type="NCBI Taxonomy" id="3888"/>
    <lineage>
        <taxon>Eukaryota</taxon>
        <taxon>Viridiplantae</taxon>
        <taxon>Streptophyta</taxon>
        <taxon>Embryophyta</taxon>
        <taxon>Tracheophyta</taxon>
        <taxon>Spermatophyta</taxon>
        <taxon>Magnoliopsida</taxon>
        <taxon>eudicotyledons</taxon>
        <taxon>Gunneridae</taxon>
        <taxon>Pentapetalae</taxon>
        <taxon>rosids</taxon>
        <taxon>fabids</taxon>
        <taxon>Fabales</taxon>
        <taxon>Fabaceae</taxon>
        <taxon>Papilionoideae</taxon>
        <taxon>50 kb inversion clade</taxon>
        <taxon>NPAAA clade</taxon>
        <taxon>Hologalegina</taxon>
        <taxon>IRL clade</taxon>
        <taxon>Fabeae</taxon>
        <taxon>Lathyrus</taxon>
    </lineage>
</organism>
<evidence type="ECO:0000256" key="7">
    <source>
        <dbReference type="SAM" id="MobiDB-lite"/>
    </source>
</evidence>
<evidence type="ECO:0000256" key="3">
    <source>
        <dbReference type="ARBA" id="ARBA00022692"/>
    </source>
</evidence>
<feature type="transmembrane region" description="Helical" evidence="6">
    <location>
        <begin position="479"/>
        <end position="501"/>
    </location>
</feature>
<keyword evidence="4 6" id="KW-1133">Transmembrane helix</keyword>
<sequence length="550" mass="61211">MDDSSNKGNSSLQDSSPSSSLLSQPFLPKTPISTYPSLEDHDSQQESDSNQQYLHISYNHGPRSFKDLPFLILFLIFVLSTFAFGIFSIFNRNHYSTLSSYTYDSNTTSCSVINPSLSSTSSTGFLSPSSPFVKDLTWTLVITFVISLPMCWSLLLLLKHYTKHLVYASIPFFIVIPIFLNVYLFVACTIKTSCSDAFPLVYRILVMGFVFLVIGVIVWILVVNWHRVELTVSIIGVASDALSWNMGLFGVLPCLTIGLFVYYVPIVVFLVFAKYNGKVVPKKLRSEYDCVWKEDSWVPAYFALAILTMLWSAAAMLEAQVYVISGTIARWYFSKDFETPTKSIRTSLRNAFGPSSGTVCLSGLLIFVVRAVRSVVDNARQEGTPGLVNIVLRCCVNALLTAVDFLNKFTINFAAITGEAYCSSARMTYELLRRNLLSAVFVETISSRLLVGIVFVLSAIYTIVACVILKAATNLGSDAYFVAAAAWLLLIVVLGFLVHVLDIVIDTIYVCYAIDRDRGEVCKQDVHEVYVHLPISRSMRQSNITRTLGV</sequence>
<dbReference type="Pfam" id="PF04515">
    <property type="entry name" value="Choline_transpo"/>
    <property type="match status" value="1"/>
</dbReference>
<evidence type="ECO:0000256" key="1">
    <source>
        <dbReference type="ARBA" id="ARBA00004141"/>
    </source>
</evidence>
<feature type="transmembrane region" description="Helical" evidence="6">
    <location>
        <begin position="164"/>
        <end position="188"/>
    </location>
</feature>
<feature type="transmembrane region" description="Helical" evidence="6">
    <location>
        <begin position="449"/>
        <end position="473"/>
    </location>
</feature>
<comment type="function">
    <text evidence="6">Choline transporter.</text>
</comment>
<comment type="subcellular location">
    <subcellularLocation>
        <location evidence="6">Cell membrane</location>
        <topology evidence="6">Multi-pass membrane protein</topology>
    </subcellularLocation>
    <subcellularLocation>
        <location evidence="1">Membrane</location>
        <topology evidence="1">Multi-pass membrane protein</topology>
    </subcellularLocation>
</comment>
<evidence type="ECO:0000256" key="2">
    <source>
        <dbReference type="ARBA" id="ARBA00007168"/>
    </source>
</evidence>
<dbReference type="InterPro" id="IPR007603">
    <property type="entry name" value="Choline_transptr-like"/>
</dbReference>
<feature type="region of interest" description="Disordered" evidence="7">
    <location>
        <begin position="1"/>
        <end position="46"/>
    </location>
</feature>
<dbReference type="OrthoDB" id="420519at2759"/>
<gene>
    <name evidence="8" type="ORF">KIW84_073932</name>
</gene>
<proteinExistence type="inferred from homology"/>
<evidence type="ECO:0000313" key="8">
    <source>
        <dbReference type="EMBL" id="KAI5388027.1"/>
    </source>
</evidence>
<evidence type="ECO:0000256" key="5">
    <source>
        <dbReference type="ARBA" id="ARBA00023136"/>
    </source>
</evidence>
<dbReference type="GO" id="GO:0005886">
    <property type="term" value="C:plasma membrane"/>
    <property type="evidence" value="ECO:0007669"/>
    <property type="project" value="UniProtKB-SubCell"/>
</dbReference>
<feature type="transmembrane region" description="Helical" evidence="6">
    <location>
        <begin position="242"/>
        <end position="275"/>
    </location>
</feature>
<dbReference type="GO" id="GO:0022857">
    <property type="term" value="F:transmembrane transporter activity"/>
    <property type="evidence" value="ECO:0007669"/>
    <property type="project" value="UniProtKB-UniRule"/>
</dbReference>